<feature type="chain" id="PRO_5006918481" evidence="2">
    <location>
        <begin position="20"/>
        <end position="263"/>
    </location>
</feature>
<dbReference type="AlphaFoldDB" id="A0A0W0ZA37"/>
<keyword evidence="1" id="KW-0479">Metal-binding</keyword>
<evidence type="ECO:0000256" key="2">
    <source>
        <dbReference type="SAM" id="SignalP"/>
    </source>
</evidence>
<organism evidence="4 5">
    <name type="scientific">Legionella spiritensis</name>
    <dbReference type="NCBI Taxonomy" id="452"/>
    <lineage>
        <taxon>Bacteria</taxon>
        <taxon>Pseudomonadati</taxon>
        <taxon>Pseudomonadota</taxon>
        <taxon>Gammaproteobacteria</taxon>
        <taxon>Legionellales</taxon>
        <taxon>Legionellaceae</taxon>
        <taxon>Legionella</taxon>
    </lineage>
</organism>
<dbReference type="Proteomes" id="UP000054877">
    <property type="component" value="Unassembled WGS sequence"/>
</dbReference>
<keyword evidence="1" id="KW-0482">Metalloprotease</keyword>
<keyword evidence="2" id="KW-0732">Signal</keyword>
<feature type="domain" description="Peptidase M12A" evidence="3">
    <location>
        <begin position="65"/>
        <end position="263"/>
    </location>
</feature>
<dbReference type="PRINTS" id="PR00480">
    <property type="entry name" value="ASTACIN"/>
</dbReference>
<dbReference type="GO" id="GO:0004222">
    <property type="term" value="F:metalloendopeptidase activity"/>
    <property type="evidence" value="ECO:0007669"/>
    <property type="project" value="UniProtKB-UniRule"/>
</dbReference>
<dbReference type="PATRIC" id="fig|452.5.peg.297"/>
<dbReference type="PANTHER" id="PTHR10127">
    <property type="entry name" value="DISCOIDIN, CUB, EGF, LAMININ , AND ZINC METALLOPROTEASE DOMAIN CONTAINING"/>
    <property type="match status" value="1"/>
</dbReference>
<dbReference type="InterPro" id="IPR024079">
    <property type="entry name" value="MetalloPept_cat_dom_sf"/>
</dbReference>
<comment type="cofactor">
    <cofactor evidence="1">
        <name>Zn(2+)</name>
        <dbReference type="ChEBI" id="CHEBI:29105"/>
    </cofactor>
    <text evidence="1">Binds 1 zinc ion per subunit.</text>
</comment>
<gene>
    <name evidence="4" type="ORF">Lspi_0270</name>
</gene>
<evidence type="ECO:0000256" key="1">
    <source>
        <dbReference type="PROSITE-ProRule" id="PRU01211"/>
    </source>
</evidence>
<comment type="caution">
    <text evidence="1">Lacks conserved residue(s) required for the propagation of feature annotation.</text>
</comment>
<keyword evidence="1" id="KW-0378">Hydrolase</keyword>
<keyword evidence="5" id="KW-1185">Reference proteome</keyword>
<feature type="active site" evidence="1">
    <location>
        <position position="164"/>
    </location>
</feature>
<feature type="binding site" evidence="1">
    <location>
        <position position="167"/>
    </location>
    <ligand>
        <name>Zn(2+)</name>
        <dbReference type="ChEBI" id="CHEBI:29105"/>
        <note>catalytic</note>
    </ligand>
</feature>
<dbReference type="NCBIfam" id="NF045530">
    <property type="entry name" value="LegP"/>
    <property type="match status" value="1"/>
</dbReference>
<dbReference type="STRING" id="452.Lspi_0270"/>
<dbReference type="GO" id="GO:0008270">
    <property type="term" value="F:zinc ion binding"/>
    <property type="evidence" value="ECO:0007669"/>
    <property type="project" value="UniProtKB-UniRule"/>
</dbReference>
<dbReference type="RefSeq" id="WP_058482218.1">
    <property type="nucleotide sequence ID" value="NZ_CAAAII010000020.1"/>
</dbReference>
<evidence type="ECO:0000313" key="4">
    <source>
        <dbReference type="EMBL" id="KTD65981.1"/>
    </source>
</evidence>
<keyword evidence="1" id="KW-0645">Protease</keyword>
<dbReference type="GO" id="GO:0006508">
    <property type="term" value="P:proteolysis"/>
    <property type="evidence" value="ECO:0007669"/>
    <property type="project" value="UniProtKB-KW"/>
</dbReference>
<feature type="binding site" evidence="1">
    <location>
        <position position="163"/>
    </location>
    <ligand>
        <name>Zn(2+)</name>
        <dbReference type="ChEBI" id="CHEBI:29105"/>
        <note>catalytic</note>
    </ligand>
</feature>
<dbReference type="EMBL" id="LNYX01000003">
    <property type="protein sequence ID" value="KTD65981.1"/>
    <property type="molecule type" value="Genomic_DNA"/>
</dbReference>
<feature type="binding site" evidence="1">
    <location>
        <position position="173"/>
    </location>
    <ligand>
        <name>Zn(2+)</name>
        <dbReference type="ChEBI" id="CHEBI:29105"/>
        <note>catalytic</note>
    </ligand>
</feature>
<comment type="caution">
    <text evidence="4">The sequence shown here is derived from an EMBL/GenBank/DDBJ whole genome shotgun (WGS) entry which is preliminary data.</text>
</comment>
<reference evidence="4 5" key="1">
    <citation type="submission" date="2015-11" db="EMBL/GenBank/DDBJ databases">
        <title>Genomic analysis of 38 Legionella species identifies large and diverse effector repertoires.</title>
        <authorList>
            <person name="Burstein D."/>
            <person name="Amaro F."/>
            <person name="Zusman T."/>
            <person name="Lifshitz Z."/>
            <person name="Cohen O."/>
            <person name="Gilbert J.A."/>
            <person name="Pupko T."/>
            <person name="Shuman H.A."/>
            <person name="Segal G."/>
        </authorList>
    </citation>
    <scope>NUCLEOTIDE SEQUENCE [LARGE SCALE GENOMIC DNA]</scope>
    <source>
        <strain evidence="4 5">Mt.St.Helens-9</strain>
    </source>
</reference>
<dbReference type="CDD" id="cd04280">
    <property type="entry name" value="ZnMc_astacin_like"/>
    <property type="match status" value="1"/>
</dbReference>
<dbReference type="OrthoDB" id="8455098at2"/>
<proteinExistence type="predicted"/>
<dbReference type="Pfam" id="PF01400">
    <property type="entry name" value="Astacin"/>
    <property type="match status" value="1"/>
</dbReference>
<sequence>MSYFLRGLFFILATNGVIAAELGQIVVQDPASGIRTLTYEKKNNFAVVEGDILLTSLDNLQHQGAVILPKVGGGRWPNGIVPFEMAEDLPLINKLAVLQAIALWQQHSSLEFVELTSKNRYEYRDYISFIPAAGTTCSSFVGRQGGRQELHLAPRCNTMNTVHEIGHALGLWHEQSRADRSQYIQIVWENIEENHKHNFNQHLTDGKDYGEYDYQSIMHYSPYAFSKNGKQTIVPLQEGVEIGQRKRLSDKDIAAIAAMYPEV</sequence>
<accession>A0A0W0ZA37</accession>
<evidence type="ECO:0000313" key="5">
    <source>
        <dbReference type="Proteomes" id="UP000054877"/>
    </source>
</evidence>
<dbReference type="PANTHER" id="PTHR10127:SF850">
    <property type="entry name" value="METALLOENDOPEPTIDASE"/>
    <property type="match status" value="1"/>
</dbReference>
<keyword evidence="1" id="KW-0862">Zinc</keyword>
<dbReference type="Gene3D" id="3.40.390.10">
    <property type="entry name" value="Collagenase (Catalytic Domain)"/>
    <property type="match status" value="1"/>
</dbReference>
<dbReference type="InterPro" id="IPR034035">
    <property type="entry name" value="Astacin-like_dom"/>
</dbReference>
<evidence type="ECO:0000259" key="3">
    <source>
        <dbReference type="PROSITE" id="PS51864"/>
    </source>
</evidence>
<dbReference type="PROSITE" id="PS51864">
    <property type="entry name" value="ASTACIN"/>
    <property type="match status" value="1"/>
</dbReference>
<dbReference type="InterPro" id="IPR006026">
    <property type="entry name" value="Peptidase_Metallo"/>
</dbReference>
<feature type="signal peptide" evidence="2">
    <location>
        <begin position="1"/>
        <end position="19"/>
    </location>
</feature>
<protein>
    <submittedName>
        <fullName evidence="4">Metalloproteinase-like protein</fullName>
    </submittedName>
</protein>
<name>A0A0W0ZA37_LEGSP</name>
<dbReference type="SMART" id="SM00235">
    <property type="entry name" value="ZnMc"/>
    <property type="match status" value="1"/>
</dbReference>
<dbReference type="InterPro" id="IPR001506">
    <property type="entry name" value="Peptidase_M12A"/>
</dbReference>
<dbReference type="SUPFAM" id="SSF55486">
    <property type="entry name" value="Metalloproteases ('zincins'), catalytic domain"/>
    <property type="match status" value="1"/>
</dbReference>